<keyword evidence="2" id="KW-1185">Reference proteome</keyword>
<sequence>MKNALVLFGFFFLTITFTSCQSEKEKKAELVTNRYIRFIDSVTQKTTADAAANWSTVEKYFEKQSTELNSTIDDLEDTAAFDAKIDSATAKYEAFRNSIQQQKGILKGANLSEK</sequence>
<organism evidence="1 2">
    <name type="scientific">Flavobacterium sinopsychrotolerans</name>
    <dbReference type="NCBI Taxonomy" id="604089"/>
    <lineage>
        <taxon>Bacteria</taxon>
        <taxon>Pseudomonadati</taxon>
        <taxon>Bacteroidota</taxon>
        <taxon>Flavobacteriia</taxon>
        <taxon>Flavobacteriales</taxon>
        <taxon>Flavobacteriaceae</taxon>
        <taxon>Flavobacterium</taxon>
    </lineage>
</organism>
<dbReference type="AlphaFoldDB" id="A0A1H8RJ70"/>
<protein>
    <submittedName>
        <fullName evidence="1">Uncharacterized protein</fullName>
    </submittedName>
</protein>
<dbReference type="PROSITE" id="PS51257">
    <property type="entry name" value="PROKAR_LIPOPROTEIN"/>
    <property type="match status" value="1"/>
</dbReference>
<gene>
    <name evidence="1" type="ORF">SAMN04487942_0076</name>
</gene>
<dbReference type="RefSeq" id="WP_091174152.1">
    <property type="nucleotide sequence ID" value="NZ_CBCSFM010000006.1"/>
</dbReference>
<name>A0A1H8RJ70_9FLAO</name>
<evidence type="ECO:0000313" key="2">
    <source>
        <dbReference type="Proteomes" id="UP000198657"/>
    </source>
</evidence>
<dbReference type="STRING" id="604089.SAMN04487942_0076"/>
<dbReference type="OrthoDB" id="1361377at2"/>
<dbReference type="Proteomes" id="UP000198657">
    <property type="component" value="Unassembled WGS sequence"/>
</dbReference>
<proteinExistence type="predicted"/>
<reference evidence="2" key="1">
    <citation type="submission" date="2016-10" db="EMBL/GenBank/DDBJ databases">
        <authorList>
            <person name="Varghese N."/>
            <person name="Submissions S."/>
        </authorList>
    </citation>
    <scope>NUCLEOTIDE SEQUENCE [LARGE SCALE GENOMIC DNA]</scope>
    <source>
        <strain evidence="2">CGMCC 1.8704</strain>
    </source>
</reference>
<dbReference type="EMBL" id="FODN01000011">
    <property type="protein sequence ID" value="SEO66440.1"/>
    <property type="molecule type" value="Genomic_DNA"/>
</dbReference>
<accession>A0A1H8RJ70</accession>
<evidence type="ECO:0000313" key="1">
    <source>
        <dbReference type="EMBL" id="SEO66440.1"/>
    </source>
</evidence>